<dbReference type="OrthoDB" id="40902at2759"/>
<dbReference type="AlphaFoldDB" id="A0A835QSA5"/>
<evidence type="ECO:0000256" key="3">
    <source>
        <dbReference type="PIRSR" id="PIRSR600407-1"/>
    </source>
</evidence>
<gene>
    <name evidence="5" type="ORF">HPP92_013062</name>
</gene>
<sequence length="96" mass="9663">MGGIVARVGDCPIEGLQCSNLVASSVVGLSPTLGEADPFVGEGADEGIYAWVAANYALGSLGKDAEDTYGIVELGGASAQITFVSGEQSPSEFLHA</sequence>
<comment type="similarity">
    <text evidence="1">Belongs to the GDA1/CD39 NTPase family.</text>
</comment>
<evidence type="ECO:0000256" key="4">
    <source>
        <dbReference type="PIRSR" id="PIRSR600407-2"/>
    </source>
</evidence>
<feature type="active site" description="Proton acceptor" evidence="3">
    <location>
        <position position="46"/>
    </location>
</feature>
<evidence type="ECO:0000256" key="2">
    <source>
        <dbReference type="ARBA" id="ARBA00022801"/>
    </source>
</evidence>
<evidence type="ECO:0008006" key="7">
    <source>
        <dbReference type="Google" id="ProtNLM"/>
    </source>
</evidence>
<dbReference type="PANTHER" id="PTHR11782:SF3">
    <property type="entry name" value="APYRASE 6-RELATED"/>
    <property type="match status" value="1"/>
</dbReference>
<reference evidence="5 6" key="1">
    <citation type="journal article" date="2020" name="Nat. Food">
        <title>A phased Vanilla planifolia genome enables genetic improvement of flavour and production.</title>
        <authorList>
            <person name="Hasing T."/>
            <person name="Tang H."/>
            <person name="Brym M."/>
            <person name="Khazi F."/>
            <person name="Huang T."/>
            <person name="Chambers A.H."/>
        </authorList>
    </citation>
    <scope>NUCLEOTIDE SEQUENCE [LARGE SCALE GENOMIC DNA]</scope>
    <source>
        <tissue evidence="5">Leaf</tissue>
    </source>
</reference>
<organism evidence="5 6">
    <name type="scientific">Vanilla planifolia</name>
    <name type="common">Vanilla</name>
    <dbReference type="NCBI Taxonomy" id="51239"/>
    <lineage>
        <taxon>Eukaryota</taxon>
        <taxon>Viridiplantae</taxon>
        <taxon>Streptophyta</taxon>
        <taxon>Embryophyta</taxon>
        <taxon>Tracheophyta</taxon>
        <taxon>Spermatophyta</taxon>
        <taxon>Magnoliopsida</taxon>
        <taxon>Liliopsida</taxon>
        <taxon>Asparagales</taxon>
        <taxon>Orchidaceae</taxon>
        <taxon>Vanilloideae</taxon>
        <taxon>Vanilleae</taxon>
        <taxon>Vanilla</taxon>
    </lineage>
</organism>
<feature type="binding site" evidence="4">
    <location>
        <begin position="76"/>
        <end position="80"/>
    </location>
    <ligand>
        <name>ATP</name>
        <dbReference type="ChEBI" id="CHEBI:30616"/>
    </ligand>
</feature>
<dbReference type="GO" id="GO:0009134">
    <property type="term" value="P:nucleoside diphosphate catabolic process"/>
    <property type="evidence" value="ECO:0007669"/>
    <property type="project" value="TreeGrafter"/>
</dbReference>
<keyword evidence="4" id="KW-0067">ATP-binding</keyword>
<dbReference type="Proteomes" id="UP000636800">
    <property type="component" value="Chromosome 6"/>
</dbReference>
<dbReference type="PANTHER" id="PTHR11782">
    <property type="entry name" value="ADENOSINE/GUANOSINE DIPHOSPHATASE"/>
    <property type="match status" value="1"/>
</dbReference>
<dbReference type="Pfam" id="PF01150">
    <property type="entry name" value="GDA1_CD39"/>
    <property type="match status" value="1"/>
</dbReference>
<dbReference type="InterPro" id="IPR000407">
    <property type="entry name" value="GDA1_CD39_NTPase"/>
</dbReference>
<proteinExistence type="inferred from homology"/>
<evidence type="ECO:0000313" key="6">
    <source>
        <dbReference type="Proteomes" id="UP000636800"/>
    </source>
</evidence>
<evidence type="ECO:0000313" key="5">
    <source>
        <dbReference type="EMBL" id="KAG0476221.1"/>
    </source>
</evidence>
<keyword evidence="2" id="KW-0378">Hydrolase</keyword>
<dbReference type="GO" id="GO:0017110">
    <property type="term" value="F:nucleoside diphosphate phosphatase activity"/>
    <property type="evidence" value="ECO:0007669"/>
    <property type="project" value="TreeGrafter"/>
</dbReference>
<keyword evidence="6" id="KW-1185">Reference proteome</keyword>
<accession>A0A835QSA5</accession>
<comment type="caution">
    <text evidence="5">The sequence shown here is derived from an EMBL/GenBank/DDBJ whole genome shotgun (WGS) entry which is preliminary data.</text>
</comment>
<dbReference type="EMBL" id="JADCNL010000006">
    <property type="protein sequence ID" value="KAG0476221.1"/>
    <property type="molecule type" value="Genomic_DNA"/>
</dbReference>
<dbReference type="GO" id="GO:0016020">
    <property type="term" value="C:membrane"/>
    <property type="evidence" value="ECO:0007669"/>
    <property type="project" value="TreeGrafter"/>
</dbReference>
<name>A0A835QSA5_VANPL</name>
<dbReference type="Gene3D" id="3.30.420.150">
    <property type="entry name" value="Exopolyphosphatase. Domain 2"/>
    <property type="match status" value="1"/>
</dbReference>
<evidence type="ECO:0000256" key="1">
    <source>
        <dbReference type="ARBA" id="ARBA00009283"/>
    </source>
</evidence>
<protein>
    <recommendedName>
        <fullName evidence="7">Apyrase</fullName>
    </recommendedName>
</protein>
<keyword evidence="4" id="KW-0547">Nucleotide-binding</keyword>
<dbReference type="GO" id="GO:0005524">
    <property type="term" value="F:ATP binding"/>
    <property type="evidence" value="ECO:0007669"/>
    <property type="project" value="UniProtKB-KW"/>
</dbReference>